<organism evidence="1 2">
    <name type="scientific">Acer negundo</name>
    <name type="common">Box elder</name>
    <dbReference type="NCBI Taxonomy" id="4023"/>
    <lineage>
        <taxon>Eukaryota</taxon>
        <taxon>Viridiplantae</taxon>
        <taxon>Streptophyta</taxon>
        <taxon>Embryophyta</taxon>
        <taxon>Tracheophyta</taxon>
        <taxon>Spermatophyta</taxon>
        <taxon>Magnoliopsida</taxon>
        <taxon>eudicotyledons</taxon>
        <taxon>Gunneridae</taxon>
        <taxon>Pentapetalae</taxon>
        <taxon>rosids</taxon>
        <taxon>malvids</taxon>
        <taxon>Sapindales</taxon>
        <taxon>Sapindaceae</taxon>
        <taxon>Hippocastanoideae</taxon>
        <taxon>Acereae</taxon>
        <taxon>Acer</taxon>
    </lineage>
</organism>
<evidence type="ECO:0000313" key="2">
    <source>
        <dbReference type="Proteomes" id="UP001064489"/>
    </source>
</evidence>
<sequence length="83" mass="9664">MCYGLANRIGNRKIGLNTRKYRASLCLQLKKKINYIFNGGFQTLTRIWTNLDLSRLKQIASELNKIFKHKSNSLFVDLARVFV</sequence>
<protein>
    <submittedName>
        <fullName evidence="1">Uncharacterized protein</fullName>
    </submittedName>
</protein>
<name>A0AAD5JJ97_ACENE</name>
<comment type="caution">
    <text evidence="1">The sequence shown here is derived from an EMBL/GenBank/DDBJ whole genome shotgun (WGS) entry which is preliminary data.</text>
</comment>
<evidence type="ECO:0000313" key="1">
    <source>
        <dbReference type="EMBL" id="KAI9194557.1"/>
    </source>
</evidence>
<reference evidence="1" key="1">
    <citation type="journal article" date="2022" name="Plant J.">
        <title>Strategies of tolerance reflected in two North American maple genomes.</title>
        <authorList>
            <person name="McEvoy S.L."/>
            <person name="Sezen U.U."/>
            <person name="Trouern-Trend A."/>
            <person name="McMahon S.M."/>
            <person name="Schaberg P.G."/>
            <person name="Yang J."/>
            <person name="Wegrzyn J.L."/>
            <person name="Swenson N.G."/>
        </authorList>
    </citation>
    <scope>NUCLEOTIDE SEQUENCE</scope>
    <source>
        <strain evidence="1">91603</strain>
    </source>
</reference>
<keyword evidence="2" id="KW-1185">Reference proteome</keyword>
<dbReference type="AlphaFoldDB" id="A0AAD5JJ97"/>
<proteinExistence type="predicted"/>
<dbReference type="Proteomes" id="UP001064489">
    <property type="component" value="Chromosome 1"/>
</dbReference>
<reference evidence="1" key="2">
    <citation type="submission" date="2023-02" db="EMBL/GenBank/DDBJ databases">
        <authorList>
            <person name="Swenson N.G."/>
            <person name="Wegrzyn J.L."/>
            <person name="Mcevoy S.L."/>
        </authorList>
    </citation>
    <scope>NUCLEOTIDE SEQUENCE</scope>
    <source>
        <strain evidence="1">91603</strain>
        <tissue evidence="1">Leaf</tissue>
    </source>
</reference>
<dbReference type="EMBL" id="JAJSOW010000003">
    <property type="protein sequence ID" value="KAI9194557.1"/>
    <property type="molecule type" value="Genomic_DNA"/>
</dbReference>
<gene>
    <name evidence="1" type="ORF">LWI28_007081</name>
</gene>
<accession>A0AAD5JJ97</accession>